<proteinExistence type="predicted"/>
<name>A0A2K9VHE4_9CAUD</name>
<keyword evidence="1" id="KW-0378">Hydrolase</keyword>
<dbReference type="InterPro" id="IPR036279">
    <property type="entry name" value="5-3_exonuclease_C_sf"/>
</dbReference>
<sequence>MSRPSRLLFDGDVLRYEIGAVCQSMEPMFDTMVVKPHSETRVREAVDAMVERVVHATDVESYEIFLSGSTNFRYDVAVTNPYKGQRLKSAKPYHWSTVGQILREDYGAHTVHGAEADDVLSIFGRQDPDNTVCASRDKDIRIVPCWHYAWKCGEKQPEIPVHRVTELGQIGFAQYPSGGYKLVGNGLKFFYAQILAGDDIDNYKGCPRIGPKAAADLLCNCNSEHELWEATYWAYHRKLGPEEGLRLLIENAQLAWLLDDAEVTYDANDIYISPKRLWQPPSPIPTGFSSGPLPGA</sequence>
<gene>
    <name evidence="1" type="ORF">PsPhBjorn_gp45</name>
</gene>
<keyword evidence="1" id="KW-0269">Exonuclease</keyword>
<dbReference type="Gene3D" id="1.10.150.20">
    <property type="entry name" value="5' to 3' exonuclease, C-terminal subdomain"/>
    <property type="match status" value="1"/>
</dbReference>
<dbReference type="OrthoDB" id="6588at10239"/>
<keyword evidence="2" id="KW-1185">Reference proteome</keyword>
<organism evidence="1 2">
    <name type="scientific">Pseudomonas phage Bjorn</name>
    <dbReference type="NCBI Taxonomy" id="2079288"/>
    <lineage>
        <taxon>Viruses</taxon>
        <taxon>Duplodnaviria</taxon>
        <taxon>Heunggongvirae</taxon>
        <taxon>Uroviricota</taxon>
        <taxon>Caudoviricetes</taxon>
        <taxon>Bjornvirus</taxon>
        <taxon>Bjornvirus bjorn</taxon>
    </lineage>
</organism>
<dbReference type="GO" id="GO:0004527">
    <property type="term" value="F:exonuclease activity"/>
    <property type="evidence" value="ECO:0007669"/>
    <property type="project" value="UniProtKB-KW"/>
</dbReference>
<accession>A0A2K9VHE4</accession>
<evidence type="ECO:0000313" key="2">
    <source>
        <dbReference type="Proteomes" id="UP000240564"/>
    </source>
</evidence>
<evidence type="ECO:0000313" key="1">
    <source>
        <dbReference type="EMBL" id="AUV61771.1"/>
    </source>
</evidence>
<dbReference type="SUPFAM" id="SSF47807">
    <property type="entry name" value="5' to 3' exonuclease, C-terminal subdomain"/>
    <property type="match status" value="1"/>
</dbReference>
<protein>
    <submittedName>
        <fullName evidence="1">Exonuclease</fullName>
    </submittedName>
</protein>
<dbReference type="EMBL" id="MG775259">
    <property type="protein sequence ID" value="AUV61771.1"/>
    <property type="molecule type" value="Genomic_DNA"/>
</dbReference>
<keyword evidence="1" id="KW-0540">Nuclease</keyword>
<dbReference type="Proteomes" id="UP000240564">
    <property type="component" value="Segment"/>
</dbReference>
<reference evidence="1 2" key="1">
    <citation type="submission" date="2018-01" db="EMBL/GenBank/DDBJ databases">
        <title>Pseudomonas phages infecting Pseudomonas sp. isolated from Prunus avium.</title>
        <authorList>
            <person name="Colberg O."/>
            <person name="Byth Carstens A."/>
        </authorList>
    </citation>
    <scope>NUCLEOTIDE SEQUENCE [LARGE SCALE GENOMIC DNA]</scope>
</reference>